<reference evidence="5" key="1">
    <citation type="journal article" date="2020" name="Nat. Commun.">
        <title>Genome sequence of the cluster root forming white lupin.</title>
        <authorList>
            <person name="Hufnagel B."/>
            <person name="Marques A."/>
            <person name="Soriano A."/>
            <person name="Marques L."/>
            <person name="Divol F."/>
            <person name="Doumas P."/>
            <person name="Sallet E."/>
            <person name="Mancinotti D."/>
            <person name="Carrere S."/>
            <person name="Marande W."/>
            <person name="Arribat S."/>
            <person name="Keller J."/>
            <person name="Huneau C."/>
            <person name="Blein T."/>
            <person name="Aime D."/>
            <person name="Laguerre M."/>
            <person name="Taylor J."/>
            <person name="Schubert V."/>
            <person name="Nelson M."/>
            <person name="Geu-Flores F."/>
            <person name="Crespi M."/>
            <person name="Gallardo-Guerrero K."/>
            <person name="Delaux P.-M."/>
            <person name="Salse J."/>
            <person name="Berges H."/>
            <person name="Guyot R."/>
            <person name="Gouzy J."/>
            <person name="Peret B."/>
        </authorList>
    </citation>
    <scope>NUCLEOTIDE SEQUENCE [LARGE SCALE GENOMIC DNA]</scope>
    <source>
        <strain evidence="5">cv. Amiga</strain>
    </source>
</reference>
<sequence length="75" mass="8604">MFLTITFIFALLVSLRIFNIILQLNNVPLEGFSGLQGISGSQKFQIHKSYGSADHLPSAHTWYLFSHRFNLVIFF</sequence>
<dbReference type="PANTHER" id="PTHR11254:SF398">
    <property type="entry name" value="HECT-TYPE E3 UBIQUITIN TRANSFERASE"/>
    <property type="match status" value="1"/>
</dbReference>
<dbReference type="PANTHER" id="PTHR11254">
    <property type="entry name" value="HECT DOMAIN UBIQUITIN-PROTEIN LIGASE"/>
    <property type="match status" value="1"/>
</dbReference>
<evidence type="ECO:0000256" key="1">
    <source>
        <dbReference type="ARBA" id="ARBA00022679"/>
    </source>
</evidence>
<keyword evidence="5" id="KW-1185">Reference proteome</keyword>
<evidence type="ECO:0000259" key="3">
    <source>
        <dbReference type="PROSITE" id="PS50237"/>
    </source>
</evidence>
<keyword evidence="4" id="KW-0012">Acyltransferase</keyword>
<dbReference type="PROSITE" id="PS50237">
    <property type="entry name" value="HECT"/>
    <property type="match status" value="1"/>
</dbReference>
<evidence type="ECO:0000313" key="5">
    <source>
        <dbReference type="Proteomes" id="UP000447434"/>
    </source>
</evidence>
<feature type="domain" description="HECT" evidence="3">
    <location>
        <begin position="1"/>
        <end position="61"/>
    </location>
</feature>
<accession>A0A6A4NKL6</accession>
<dbReference type="GO" id="GO:0006511">
    <property type="term" value="P:ubiquitin-dependent protein catabolic process"/>
    <property type="evidence" value="ECO:0007669"/>
    <property type="project" value="TreeGrafter"/>
</dbReference>
<keyword evidence="1 4" id="KW-0808">Transferase</keyword>
<dbReference type="Gene3D" id="3.30.2410.10">
    <property type="entry name" value="Hect, E3 ligase catalytic domain"/>
    <property type="match status" value="1"/>
</dbReference>
<evidence type="ECO:0000256" key="2">
    <source>
        <dbReference type="PROSITE-ProRule" id="PRU00104"/>
    </source>
</evidence>
<comment type="caution">
    <text evidence="2">Lacks conserved residue(s) required for the propagation of feature annotation.</text>
</comment>
<organism evidence="4 5">
    <name type="scientific">Lupinus albus</name>
    <name type="common">White lupine</name>
    <name type="synonym">Lupinus termis</name>
    <dbReference type="NCBI Taxonomy" id="3870"/>
    <lineage>
        <taxon>Eukaryota</taxon>
        <taxon>Viridiplantae</taxon>
        <taxon>Streptophyta</taxon>
        <taxon>Embryophyta</taxon>
        <taxon>Tracheophyta</taxon>
        <taxon>Spermatophyta</taxon>
        <taxon>Magnoliopsida</taxon>
        <taxon>eudicotyledons</taxon>
        <taxon>Gunneridae</taxon>
        <taxon>Pentapetalae</taxon>
        <taxon>rosids</taxon>
        <taxon>fabids</taxon>
        <taxon>Fabales</taxon>
        <taxon>Fabaceae</taxon>
        <taxon>Papilionoideae</taxon>
        <taxon>50 kb inversion clade</taxon>
        <taxon>genistoids sensu lato</taxon>
        <taxon>core genistoids</taxon>
        <taxon>Genisteae</taxon>
        <taxon>Lupinus</taxon>
    </lineage>
</organism>
<dbReference type="AlphaFoldDB" id="A0A6A4NKL6"/>
<proteinExistence type="predicted"/>
<dbReference type="OrthoDB" id="1435281at2759"/>
<dbReference type="Proteomes" id="UP000447434">
    <property type="component" value="Chromosome 23"/>
</dbReference>
<name>A0A6A4NKL6_LUPAL</name>
<gene>
    <name evidence="4" type="ORF">Lalb_Chr23g0269961</name>
</gene>
<dbReference type="GO" id="GO:0000209">
    <property type="term" value="P:protein polyubiquitination"/>
    <property type="evidence" value="ECO:0007669"/>
    <property type="project" value="TreeGrafter"/>
</dbReference>
<keyword evidence="2" id="KW-0833">Ubl conjugation pathway</keyword>
<dbReference type="InterPro" id="IPR050409">
    <property type="entry name" value="E3_ubiq-protein_ligase"/>
</dbReference>
<evidence type="ECO:0000313" key="4">
    <source>
        <dbReference type="EMBL" id="KAE9587088.1"/>
    </source>
</evidence>
<dbReference type="GO" id="GO:0005737">
    <property type="term" value="C:cytoplasm"/>
    <property type="evidence" value="ECO:0007669"/>
    <property type="project" value="TreeGrafter"/>
</dbReference>
<dbReference type="EMBL" id="WOCE01000023">
    <property type="protein sequence ID" value="KAE9587088.1"/>
    <property type="molecule type" value="Genomic_DNA"/>
</dbReference>
<dbReference type="InterPro" id="IPR000569">
    <property type="entry name" value="HECT_dom"/>
</dbReference>
<comment type="caution">
    <text evidence="4">The sequence shown here is derived from an EMBL/GenBank/DDBJ whole genome shotgun (WGS) entry which is preliminary data.</text>
</comment>
<protein>
    <submittedName>
        <fullName evidence="4">Putative aminoacyltransferase, E1 ubiquitin-activating enzyme</fullName>
    </submittedName>
</protein>
<dbReference type="GO" id="GO:0061630">
    <property type="term" value="F:ubiquitin protein ligase activity"/>
    <property type="evidence" value="ECO:0007669"/>
    <property type="project" value="TreeGrafter"/>
</dbReference>